<name>A0A0V7ZBY1_9CYAN</name>
<sequence>MGKQPLKINAAEPESIKQILPKPLIIYSPSLLWNGFYFAYHRQLNLQVSQTCAPQHVIGIGTNNFQAKFNINGQWQRKYYESGDVGIFPANQITPAVEFEEELGFIVLCFEPEFILRAACESVSFDEVEILKQLQTHDPLIQQIGLSVKRELEISVFDSRLYVESAANMLAIHLLKRYSTQKIIIREYASGLSKQKLQQAIAYINDNLDQNLSLAQMSHVVHMSPHYFATLFKQSMGIAPHQYVTKCRVERAKHLLACDEEFSVIQVSQLVGFQSQSHFAKVFRKYVGVTPREFKKAL</sequence>
<dbReference type="PANTHER" id="PTHR46796">
    <property type="entry name" value="HTH-TYPE TRANSCRIPTIONAL ACTIVATOR RHAS-RELATED"/>
    <property type="match status" value="1"/>
</dbReference>
<dbReference type="AlphaFoldDB" id="A0A0V7ZBY1"/>
<dbReference type="RefSeq" id="WP_036264891.1">
    <property type="nucleotide sequence ID" value="NZ_LMTZ01000165.1"/>
</dbReference>
<dbReference type="GO" id="GO:0003700">
    <property type="term" value="F:DNA-binding transcription factor activity"/>
    <property type="evidence" value="ECO:0007669"/>
    <property type="project" value="InterPro"/>
</dbReference>
<keyword evidence="2" id="KW-0238">DNA-binding</keyword>
<dbReference type="PANTHER" id="PTHR46796:SF6">
    <property type="entry name" value="ARAC SUBFAMILY"/>
    <property type="match status" value="1"/>
</dbReference>
<organism evidence="5 6">
    <name type="scientific">Mastigocoleus testarum BC008</name>
    <dbReference type="NCBI Taxonomy" id="371196"/>
    <lineage>
        <taxon>Bacteria</taxon>
        <taxon>Bacillati</taxon>
        <taxon>Cyanobacteriota</taxon>
        <taxon>Cyanophyceae</taxon>
        <taxon>Nostocales</taxon>
        <taxon>Hapalosiphonaceae</taxon>
        <taxon>Mastigocoleus</taxon>
    </lineage>
</organism>
<dbReference type="SUPFAM" id="SSF46689">
    <property type="entry name" value="Homeodomain-like"/>
    <property type="match status" value="2"/>
</dbReference>
<proteinExistence type="predicted"/>
<reference evidence="5 6" key="1">
    <citation type="journal article" date="2015" name="Genome Announc.">
        <title>Draft Genome of the Euendolithic (true boring) Cyanobacterium Mastigocoleus testarum strain BC008.</title>
        <authorList>
            <person name="Guida B.S."/>
            <person name="Garcia-Pichel F."/>
        </authorList>
    </citation>
    <scope>NUCLEOTIDE SEQUENCE [LARGE SCALE GENOMIC DNA]</scope>
    <source>
        <strain evidence="5 6">BC008</strain>
    </source>
</reference>
<evidence type="ECO:0000256" key="3">
    <source>
        <dbReference type="ARBA" id="ARBA00023163"/>
    </source>
</evidence>
<evidence type="ECO:0000256" key="2">
    <source>
        <dbReference type="ARBA" id="ARBA00023125"/>
    </source>
</evidence>
<dbReference type="Gene3D" id="1.10.10.60">
    <property type="entry name" value="Homeodomain-like"/>
    <property type="match status" value="2"/>
</dbReference>
<dbReference type="GO" id="GO:0043565">
    <property type="term" value="F:sequence-specific DNA binding"/>
    <property type="evidence" value="ECO:0007669"/>
    <property type="project" value="InterPro"/>
</dbReference>
<dbReference type="InterPro" id="IPR050204">
    <property type="entry name" value="AraC_XylS_family_regulators"/>
</dbReference>
<dbReference type="PROSITE" id="PS01124">
    <property type="entry name" value="HTH_ARAC_FAMILY_2"/>
    <property type="match status" value="1"/>
</dbReference>
<protein>
    <recommendedName>
        <fullName evidence="4">HTH araC/xylS-type domain-containing protein</fullName>
    </recommendedName>
</protein>
<dbReference type="Pfam" id="PF12833">
    <property type="entry name" value="HTH_18"/>
    <property type="match status" value="1"/>
</dbReference>
<keyword evidence="1" id="KW-0805">Transcription regulation</keyword>
<evidence type="ECO:0000313" key="5">
    <source>
        <dbReference type="EMBL" id="KST62001.1"/>
    </source>
</evidence>
<gene>
    <name evidence="5" type="ORF">BC008_08175</name>
</gene>
<accession>A0A0V7ZBY1</accession>
<dbReference type="EMBL" id="LMTZ01000165">
    <property type="protein sequence ID" value="KST62001.1"/>
    <property type="molecule type" value="Genomic_DNA"/>
</dbReference>
<dbReference type="PROSITE" id="PS00041">
    <property type="entry name" value="HTH_ARAC_FAMILY_1"/>
    <property type="match status" value="1"/>
</dbReference>
<dbReference type="PRINTS" id="PR00032">
    <property type="entry name" value="HTHARAC"/>
</dbReference>
<keyword evidence="6" id="KW-1185">Reference proteome</keyword>
<evidence type="ECO:0000256" key="1">
    <source>
        <dbReference type="ARBA" id="ARBA00023015"/>
    </source>
</evidence>
<keyword evidence="3" id="KW-0804">Transcription</keyword>
<evidence type="ECO:0000313" key="6">
    <source>
        <dbReference type="Proteomes" id="UP000053372"/>
    </source>
</evidence>
<dbReference type="OrthoDB" id="516605at2"/>
<dbReference type="InterPro" id="IPR018060">
    <property type="entry name" value="HTH_AraC"/>
</dbReference>
<feature type="domain" description="HTH araC/xylS-type" evidence="4">
    <location>
        <begin position="198"/>
        <end position="297"/>
    </location>
</feature>
<dbReference type="InterPro" id="IPR009057">
    <property type="entry name" value="Homeodomain-like_sf"/>
</dbReference>
<dbReference type="InterPro" id="IPR018062">
    <property type="entry name" value="HTH_AraC-typ_CS"/>
</dbReference>
<dbReference type="InterPro" id="IPR020449">
    <property type="entry name" value="Tscrpt_reg_AraC-type_HTH"/>
</dbReference>
<dbReference type="SMART" id="SM00342">
    <property type="entry name" value="HTH_ARAC"/>
    <property type="match status" value="1"/>
</dbReference>
<evidence type="ECO:0000259" key="4">
    <source>
        <dbReference type="PROSITE" id="PS01124"/>
    </source>
</evidence>
<dbReference type="Proteomes" id="UP000053372">
    <property type="component" value="Unassembled WGS sequence"/>
</dbReference>
<comment type="caution">
    <text evidence="5">The sequence shown here is derived from an EMBL/GenBank/DDBJ whole genome shotgun (WGS) entry which is preliminary data.</text>
</comment>